<sequence length="196" mass="21294">MAPPANAIDLVAARAPSATDYVVGPFTIKVPGTNKYIGRAEIETALYAPKPIIVRDTPYVWYVEPKLYTKPPFHYNLIAGNSPAGRWTAQGKKVYSFVAPVDGQDAATDLQLEYVGGSRKKGYTYYIKQSNQSVVGRPTSGAWYVHKTDEFAPVLAGTKGKATAFRFIPQPIPIEGPGGIARSEDEHLGPVQVDIL</sequence>
<name>A0AAN6GHA9_9BASI</name>
<keyword evidence="2" id="KW-1185">Reference proteome</keyword>
<dbReference type="AlphaFoldDB" id="A0AAN6GHA9"/>
<evidence type="ECO:0000313" key="2">
    <source>
        <dbReference type="Proteomes" id="UP001176521"/>
    </source>
</evidence>
<organism evidence="1 2">
    <name type="scientific">Tilletia horrida</name>
    <dbReference type="NCBI Taxonomy" id="155126"/>
    <lineage>
        <taxon>Eukaryota</taxon>
        <taxon>Fungi</taxon>
        <taxon>Dikarya</taxon>
        <taxon>Basidiomycota</taxon>
        <taxon>Ustilaginomycotina</taxon>
        <taxon>Exobasidiomycetes</taxon>
        <taxon>Tilletiales</taxon>
        <taxon>Tilletiaceae</taxon>
        <taxon>Tilletia</taxon>
    </lineage>
</organism>
<evidence type="ECO:0000313" key="1">
    <source>
        <dbReference type="EMBL" id="KAK0539526.1"/>
    </source>
</evidence>
<comment type="caution">
    <text evidence="1">The sequence shown here is derived from an EMBL/GenBank/DDBJ whole genome shotgun (WGS) entry which is preliminary data.</text>
</comment>
<dbReference type="Proteomes" id="UP001176521">
    <property type="component" value="Unassembled WGS sequence"/>
</dbReference>
<dbReference type="EMBL" id="JAPDMQ010000030">
    <property type="protein sequence ID" value="KAK0539526.1"/>
    <property type="molecule type" value="Genomic_DNA"/>
</dbReference>
<protein>
    <submittedName>
        <fullName evidence="1">Uncharacterized protein</fullName>
    </submittedName>
</protein>
<accession>A0AAN6GHA9</accession>
<proteinExistence type="predicted"/>
<gene>
    <name evidence="1" type="ORF">OC842_000948</name>
</gene>
<reference evidence="1" key="1">
    <citation type="journal article" date="2023" name="PhytoFront">
        <title>Draft Genome Resources of Seven Strains of Tilletia horrida, Causal Agent of Kernel Smut of Rice.</title>
        <authorList>
            <person name="Khanal S."/>
            <person name="Antony Babu S."/>
            <person name="Zhou X.G."/>
        </authorList>
    </citation>
    <scope>NUCLEOTIDE SEQUENCE</scope>
    <source>
        <strain evidence="1">TX3</strain>
    </source>
</reference>